<evidence type="ECO:0000259" key="2">
    <source>
        <dbReference type="Pfam" id="PF13649"/>
    </source>
</evidence>
<accession>A0A1U7JGZ4</accession>
<keyword evidence="4" id="KW-1185">Reference proteome</keyword>
<dbReference type="AlphaFoldDB" id="A0A1U7JGZ4"/>
<dbReference type="STRING" id="197461.A3843_10260"/>
<dbReference type="InterPro" id="IPR029063">
    <property type="entry name" value="SAM-dependent_MTases_sf"/>
</dbReference>
<comment type="caution">
    <text evidence="3">The sequence shown here is derived from an EMBL/GenBank/DDBJ whole genome shotgun (WGS) entry which is preliminary data.</text>
</comment>
<dbReference type="PANTHER" id="PTHR43861">
    <property type="entry name" value="TRANS-ACONITATE 2-METHYLTRANSFERASE-RELATED"/>
    <property type="match status" value="1"/>
</dbReference>
<name>A0A1U7JGZ4_9HYPH</name>
<dbReference type="EMBL" id="LVVZ01000015">
    <property type="protein sequence ID" value="OKL43968.1"/>
    <property type="molecule type" value="Genomic_DNA"/>
</dbReference>
<proteinExistence type="predicted"/>
<keyword evidence="1" id="KW-0808">Transferase</keyword>
<dbReference type="Proteomes" id="UP000185783">
    <property type="component" value="Unassembled WGS sequence"/>
</dbReference>
<dbReference type="GO" id="GO:0016740">
    <property type="term" value="F:transferase activity"/>
    <property type="evidence" value="ECO:0007669"/>
    <property type="project" value="UniProtKB-KW"/>
</dbReference>
<gene>
    <name evidence="3" type="ORF">A3843_10260</name>
</gene>
<dbReference type="Gene3D" id="3.40.50.150">
    <property type="entry name" value="Vaccinia Virus protein VP39"/>
    <property type="match status" value="1"/>
</dbReference>
<dbReference type="InterPro" id="IPR041698">
    <property type="entry name" value="Methyltransf_25"/>
</dbReference>
<sequence length="206" mass="23109">MTAAEFWDGLAPRYARLPIRDPEAYSQTLDRVRSYMRPEHWVLELGCGTGTTALRLADAAHHITASDFSAKMISIARQRQQEQKIDNVDFVQAEALDRKRADGQFDCVMAFNLLHLLPDVDATLTHVASLLKPNGLFISKTPCLGDSKLWIRCLVPLMQAIGKAPQLTYLRTAALEERIRHAGFELLETGDYPKSLPSHLVVARKL</sequence>
<reference evidence="3 4" key="1">
    <citation type="submission" date="2016-03" db="EMBL/GenBank/DDBJ databases">
        <title>Genome sequence of Nesiotobacter sp. nov., a moderately halophilic alphaproteobacterium isolated from the Yellow Sea, China.</title>
        <authorList>
            <person name="Zhang G."/>
            <person name="Zhang R."/>
        </authorList>
    </citation>
    <scope>NUCLEOTIDE SEQUENCE [LARGE SCALE GENOMIC DNA]</scope>
    <source>
        <strain evidence="3 4">WB1-6</strain>
    </source>
</reference>
<evidence type="ECO:0000313" key="3">
    <source>
        <dbReference type="EMBL" id="OKL43968.1"/>
    </source>
</evidence>
<protein>
    <recommendedName>
        <fullName evidence="2">Methyltransferase domain-containing protein</fullName>
    </recommendedName>
</protein>
<dbReference type="Pfam" id="PF13649">
    <property type="entry name" value="Methyltransf_25"/>
    <property type="match status" value="1"/>
</dbReference>
<evidence type="ECO:0000256" key="1">
    <source>
        <dbReference type="ARBA" id="ARBA00022679"/>
    </source>
</evidence>
<feature type="domain" description="Methyltransferase" evidence="2">
    <location>
        <begin position="42"/>
        <end position="135"/>
    </location>
</feature>
<dbReference type="RefSeq" id="WP_028481231.1">
    <property type="nucleotide sequence ID" value="NZ_LVVZ01000015.1"/>
</dbReference>
<dbReference type="CDD" id="cd02440">
    <property type="entry name" value="AdoMet_MTases"/>
    <property type="match status" value="1"/>
</dbReference>
<organism evidence="3 4">
    <name type="scientific">Pseudovibrio exalbescens</name>
    <dbReference type="NCBI Taxonomy" id="197461"/>
    <lineage>
        <taxon>Bacteria</taxon>
        <taxon>Pseudomonadati</taxon>
        <taxon>Pseudomonadota</taxon>
        <taxon>Alphaproteobacteria</taxon>
        <taxon>Hyphomicrobiales</taxon>
        <taxon>Stappiaceae</taxon>
        <taxon>Pseudovibrio</taxon>
    </lineage>
</organism>
<evidence type="ECO:0000313" key="4">
    <source>
        <dbReference type="Proteomes" id="UP000185783"/>
    </source>
</evidence>
<dbReference type="SUPFAM" id="SSF53335">
    <property type="entry name" value="S-adenosyl-L-methionine-dependent methyltransferases"/>
    <property type="match status" value="1"/>
</dbReference>